<gene>
    <name evidence="2" type="ORF">PL9631_110036</name>
</gene>
<dbReference type="SUPFAM" id="SSF140869">
    <property type="entry name" value="GUN4-like"/>
    <property type="match status" value="2"/>
</dbReference>
<dbReference type="AlphaFoldDB" id="A0A7Z9DVZ6"/>
<dbReference type="InterPro" id="IPR008629">
    <property type="entry name" value="GUN4-like"/>
</dbReference>
<dbReference type="InterPro" id="IPR037215">
    <property type="entry name" value="GUN4-like_sf"/>
</dbReference>
<sequence>MLQKSSTWRLWMVLIGFWSFQACQFGVQPPKPDPVFDLTSNANINYQPLKQLLTENRWKEADQETFQILLKLSNRQAEGWLGKKDVEGLACEDLQTINRLWNYYSDGRFGFSQQEKIWTSLGGIIGEYTPEIAEKFGDRVRWRKGGQWLKYEQLNFSPRAPQGHLPATTGNGVSGGVWNGVASITHRVKYCGVIDALATGEWIKADMKTLELFEAYRIPMENRPHIPAPLVISEIPCSELQGVDRLWVKYSGGRFGLSVQGKILKATGHSSEKLEDRYKTFEQAVGWPLAPRDMSYEKGDPKTIPVGHFPYRLGHSYDTFGSGFNRTWRLSINPDCGF</sequence>
<evidence type="ECO:0000313" key="3">
    <source>
        <dbReference type="Proteomes" id="UP000182190"/>
    </source>
</evidence>
<dbReference type="Pfam" id="PF05419">
    <property type="entry name" value="GUN4"/>
    <property type="match status" value="2"/>
</dbReference>
<dbReference type="PROSITE" id="PS51257">
    <property type="entry name" value="PROKAR_LIPOPROTEIN"/>
    <property type="match status" value="1"/>
</dbReference>
<evidence type="ECO:0000259" key="1">
    <source>
        <dbReference type="Pfam" id="PF05419"/>
    </source>
</evidence>
<dbReference type="Gene3D" id="1.10.10.1770">
    <property type="entry name" value="Gun4-like"/>
    <property type="match status" value="2"/>
</dbReference>
<dbReference type="Gene3D" id="1.25.40.620">
    <property type="match status" value="2"/>
</dbReference>
<comment type="caution">
    <text evidence="2">The sequence shown here is derived from an EMBL/GenBank/DDBJ whole genome shotgun (WGS) entry which is preliminary data.</text>
</comment>
<proteinExistence type="predicted"/>
<accession>A0A7Z9DVZ6</accession>
<dbReference type="GO" id="GO:0046906">
    <property type="term" value="F:tetrapyrrole binding"/>
    <property type="evidence" value="ECO:0007669"/>
    <property type="project" value="TreeGrafter"/>
</dbReference>
<feature type="domain" description="GUN4-like" evidence="1">
    <location>
        <begin position="187"/>
        <end position="311"/>
    </location>
</feature>
<reference evidence="2" key="1">
    <citation type="submission" date="2019-10" db="EMBL/GenBank/DDBJ databases">
        <authorList>
            <consortium name="Genoscope - CEA"/>
            <person name="William W."/>
        </authorList>
    </citation>
    <scope>NUCLEOTIDE SEQUENCE [LARGE SCALE GENOMIC DNA]</scope>
    <source>
        <strain evidence="2">BBR_PRJEB10994</strain>
    </source>
</reference>
<evidence type="ECO:0000313" key="2">
    <source>
        <dbReference type="EMBL" id="VXD14494.1"/>
    </source>
</evidence>
<dbReference type="RefSeq" id="WP_083616170.1">
    <property type="nucleotide sequence ID" value="NZ_LR734982.1"/>
</dbReference>
<dbReference type="CDD" id="cd16383">
    <property type="entry name" value="GUN4"/>
    <property type="match status" value="1"/>
</dbReference>
<name>A0A7Z9DVZ6_9CYAN</name>
<dbReference type="PANTHER" id="PTHR34800">
    <property type="entry name" value="TETRAPYRROLE-BINDING PROTEIN, CHLOROPLASTIC"/>
    <property type="match status" value="1"/>
</dbReference>
<dbReference type="EMBL" id="CZCS02000013">
    <property type="protein sequence ID" value="VXD14494.1"/>
    <property type="molecule type" value="Genomic_DNA"/>
</dbReference>
<dbReference type="OrthoDB" id="7915178at2"/>
<dbReference type="Proteomes" id="UP000182190">
    <property type="component" value="Unassembled WGS sequence"/>
</dbReference>
<organism evidence="2 3">
    <name type="scientific">Planktothrix paucivesiculata PCC 9631</name>
    <dbReference type="NCBI Taxonomy" id="671071"/>
    <lineage>
        <taxon>Bacteria</taxon>
        <taxon>Bacillati</taxon>
        <taxon>Cyanobacteriota</taxon>
        <taxon>Cyanophyceae</taxon>
        <taxon>Oscillatoriophycideae</taxon>
        <taxon>Oscillatoriales</taxon>
        <taxon>Microcoleaceae</taxon>
        <taxon>Planktothrix</taxon>
    </lineage>
</organism>
<protein>
    <recommendedName>
        <fullName evidence="1">GUN4-like domain-containing protein</fullName>
    </recommendedName>
</protein>
<feature type="domain" description="GUN4-like" evidence="1">
    <location>
        <begin position="40"/>
        <end position="169"/>
    </location>
</feature>
<dbReference type="PANTHER" id="PTHR34800:SF1">
    <property type="entry name" value="TETRAPYRROLE-BINDING PROTEIN, CHLOROPLASTIC"/>
    <property type="match status" value="1"/>
</dbReference>
<keyword evidence="3" id="KW-1185">Reference proteome</keyword>